<dbReference type="InterPro" id="IPR044974">
    <property type="entry name" value="Disease_R_plants"/>
</dbReference>
<keyword evidence="2" id="KW-1185">Reference proteome</keyword>
<name>A0AAD8NAF5_9APIA</name>
<dbReference type="EMBL" id="JAUIZM010000001">
    <property type="protein sequence ID" value="KAK1401852.1"/>
    <property type="molecule type" value="Genomic_DNA"/>
</dbReference>
<evidence type="ECO:0000313" key="2">
    <source>
        <dbReference type="Proteomes" id="UP001237642"/>
    </source>
</evidence>
<protein>
    <submittedName>
        <fullName evidence="1">Uncharacterized protein</fullName>
    </submittedName>
</protein>
<comment type="caution">
    <text evidence="1">The sequence shown here is derived from an EMBL/GenBank/DDBJ whole genome shotgun (WGS) entry which is preliminary data.</text>
</comment>
<dbReference type="PANTHER" id="PTHR11017:SF271">
    <property type="entry name" value="DISEASE RESISTANCE PROTEIN (TIR-NBS-LRR CLASS) FAMILY"/>
    <property type="match status" value="1"/>
</dbReference>
<gene>
    <name evidence="1" type="ORF">POM88_001457</name>
</gene>
<evidence type="ECO:0000313" key="1">
    <source>
        <dbReference type="EMBL" id="KAK1401852.1"/>
    </source>
</evidence>
<dbReference type="AlphaFoldDB" id="A0AAD8NAF5"/>
<dbReference type="GO" id="GO:0006952">
    <property type="term" value="P:defense response"/>
    <property type="evidence" value="ECO:0007669"/>
    <property type="project" value="InterPro"/>
</dbReference>
<dbReference type="PANTHER" id="PTHR11017">
    <property type="entry name" value="LEUCINE-RICH REPEAT-CONTAINING PROTEIN"/>
    <property type="match status" value="1"/>
</dbReference>
<organism evidence="1 2">
    <name type="scientific">Heracleum sosnowskyi</name>
    <dbReference type="NCBI Taxonomy" id="360622"/>
    <lineage>
        <taxon>Eukaryota</taxon>
        <taxon>Viridiplantae</taxon>
        <taxon>Streptophyta</taxon>
        <taxon>Embryophyta</taxon>
        <taxon>Tracheophyta</taxon>
        <taxon>Spermatophyta</taxon>
        <taxon>Magnoliopsida</taxon>
        <taxon>eudicotyledons</taxon>
        <taxon>Gunneridae</taxon>
        <taxon>Pentapetalae</taxon>
        <taxon>asterids</taxon>
        <taxon>campanulids</taxon>
        <taxon>Apiales</taxon>
        <taxon>Apiaceae</taxon>
        <taxon>Apioideae</taxon>
        <taxon>apioid superclade</taxon>
        <taxon>Tordylieae</taxon>
        <taxon>Tordyliinae</taxon>
        <taxon>Heracleum</taxon>
    </lineage>
</organism>
<dbReference type="InterPro" id="IPR032675">
    <property type="entry name" value="LRR_dom_sf"/>
</dbReference>
<dbReference type="Proteomes" id="UP001237642">
    <property type="component" value="Unassembled WGS sequence"/>
</dbReference>
<reference evidence="1" key="1">
    <citation type="submission" date="2023-02" db="EMBL/GenBank/DDBJ databases">
        <title>Genome of toxic invasive species Heracleum sosnowskyi carries increased number of genes despite the absence of recent whole-genome duplications.</title>
        <authorList>
            <person name="Schelkunov M."/>
            <person name="Shtratnikova V."/>
            <person name="Makarenko M."/>
            <person name="Klepikova A."/>
            <person name="Omelchenko D."/>
            <person name="Novikova G."/>
            <person name="Obukhova E."/>
            <person name="Bogdanov V."/>
            <person name="Penin A."/>
            <person name="Logacheva M."/>
        </authorList>
    </citation>
    <scope>NUCLEOTIDE SEQUENCE</scope>
    <source>
        <strain evidence="1">Hsosn_3</strain>
        <tissue evidence="1">Leaf</tissue>
    </source>
</reference>
<accession>A0AAD8NAF5</accession>
<proteinExistence type="predicted"/>
<reference evidence="1" key="2">
    <citation type="submission" date="2023-05" db="EMBL/GenBank/DDBJ databases">
        <authorList>
            <person name="Schelkunov M.I."/>
        </authorList>
    </citation>
    <scope>NUCLEOTIDE SEQUENCE</scope>
    <source>
        <strain evidence="1">Hsosn_3</strain>
        <tissue evidence="1">Leaf</tissue>
    </source>
</reference>
<dbReference type="Gene3D" id="3.80.10.10">
    <property type="entry name" value="Ribonuclease Inhibitor"/>
    <property type="match status" value="1"/>
</dbReference>
<sequence>MPCVPLLWINNVHVTGSFEHIFQELHGWRYCKLSCLPSDLNLKNVVMLDMYSKIMNVWLGFKIMNPSFCEFLEETPDFSEVINVEKLILQGCRRLAKLHPSIVHLFKLGFFDFGQCGNLTTYFSPFLSDAFATSSGQSHLTYPVGYGTLEEGRRLQVFHEGTYAPQFLLI</sequence>
<dbReference type="SUPFAM" id="SSF52058">
    <property type="entry name" value="L domain-like"/>
    <property type="match status" value="1"/>
</dbReference>